<feature type="compositionally biased region" description="Low complexity" evidence="10">
    <location>
        <begin position="310"/>
        <end position="323"/>
    </location>
</feature>
<dbReference type="AlphaFoldDB" id="A0A7R9GHU1"/>
<dbReference type="PANTHER" id="PTHR24416">
    <property type="entry name" value="TYROSINE-PROTEIN KINASE RECEPTOR"/>
    <property type="match status" value="1"/>
</dbReference>
<dbReference type="GO" id="GO:0043235">
    <property type="term" value="C:receptor complex"/>
    <property type="evidence" value="ECO:0007669"/>
    <property type="project" value="TreeGrafter"/>
</dbReference>
<keyword evidence="5" id="KW-0418">Kinase</keyword>
<dbReference type="PROSITE" id="PS50011">
    <property type="entry name" value="PROTEIN_KINASE_DOM"/>
    <property type="match status" value="1"/>
</dbReference>
<dbReference type="Proteomes" id="UP000678499">
    <property type="component" value="Unassembled WGS sequence"/>
</dbReference>
<dbReference type="GO" id="GO:0048468">
    <property type="term" value="P:cell development"/>
    <property type="evidence" value="ECO:0007669"/>
    <property type="project" value="UniProtKB-ARBA"/>
</dbReference>
<dbReference type="InterPro" id="IPR011009">
    <property type="entry name" value="Kinase-like_dom_sf"/>
</dbReference>
<dbReference type="GO" id="GO:0004714">
    <property type="term" value="F:transmembrane receptor protein tyrosine kinase activity"/>
    <property type="evidence" value="ECO:0007669"/>
    <property type="project" value="UniProtKB-EC"/>
</dbReference>
<evidence type="ECO:0000256" key="1">
    <source>
        <dbReference type="ARBA" id="ARBA00004308"/>
    </source>
</evidence>
<evidence type="ECO:0000313" key="12">
    <source>
        <dbReference type="EMBL" id="CAD7281719.1"/>
    </source>
</evidence>
<dbReference type="PANTHER" id="PTHR24416:SF611">
    <property type="entry name" value="TYROSINE-PROTEIN KINASE TRANSMEMBRANE RECEPTOR ROR"/>
    <property type="match status" value="1"/>
</dbReference>
<dbReference type="EC" id="2.7.10.1" evidence="2"/>
<dbReference type="InterPro" id="IPR050122">
    <property type="entry name" value="RTK"/>
</dbReference>
<sequence>MKYCRFSPAIDVALLAFGRKVFKGEIQGVDGKTVTPVAVKTLKADATPKVAADFRREADLMVALRHPNIVCLVGVAPKSPGSSQLAAMLFEHMTQGDLHQFLITHSIRGGVAGNGGHLEPPDLIHIATQVAAGMEYLASCHYVHRDLASRNCLVGENLTIKIGDFGLSRDVYSSDYYRVETESLLPVRWMPPEAIMYGKFTTESDIWSYGVVAWEIWSYGLQPYYGYSNQEVIELVRNRQLLPCPEDCPPRIYGMMVMRSHTPSQHSGGGSTGSTSLTHQHQHHHQQQFQHQHLVYSQQPPPNHPPPPQQQLQQAPQQQASAYASAPVTAASAFYAQMQTQTSPCSSLASYASSAGYSQPFGNPGSAFGVKPGVYSPQLSTFRQQAALQAVVNAMHHRPGTPPTHHVVIRHPNGLDSRASNL</sequence>
<feature type="region of interest" description="Disordered" evidence="10">
    <location>
        <begin position="260"/>
        <end position="323"/>
    </location>
</feature>
<keyword evidence="8" id="KW-0829">Tyrosine-protein kinase</keyword>
<dbReference type="SMART" id="SM00219">
    <property type="entry name" value="TyrKc"/>
    <property type="match status" value="1"/>
</dbReference>
<keyword evidence="7" id="KW-0472">Membrane</keyword>
<dbReference type="OrthoDB" id="10005095at2759"/>
<feature type="domain" description="Protein kinase" evidence="11">
    <location>
        <begin position="6"/>
        <end position="414"/>
    </location>
</feature>
<dbReference type="PROSITE" id="PS00109">
    <property type="entry name" value="PROTEIN_KINASE_TYR"/>
    <property type="match status" value="1"/>
</dbReference>
<dbReference type="GO" id="GO:0030182">
    <property type="term" value="P:neuron differentiation"/>
    <property type="evidence" value="ECO:0007669"/>
    <property type="project" value="UniProtKB-ARBA"/>
</dbReference>
<evidence type="ECO:0000256" key="10">
    <source>
        <dbReference type="SAM" id="MobiDB-lite"/>
    </source>
</evidence>
<evidence type="ECO:0000256" key="8">
    <source>
        <dbReference type="ARBA" id="ARBA00023137"/>
    </source>
</evidence>
<keyword evidence="13" id="KW-1185">Reference proteome</keyword>
<dbReference type="EMBL" id="OA885154">
    <property type="protein sequence ID" value="CAD7281719.1"/>
    <property type="molecule type" value="Genomic_DNA"/>
</dbReference>
<dbReference type="GO" id="GO:0005524">
    <property type="term" value="F:ATP binding"/>
    <property type="evidence" value="ECO:0007669"/>
    <property type="project" value="UniProtKB-KW"/>
</dbReference>
<dbReference type="InterPro" id="IPR000719">
    <property type="entry name" value="Prot_kinase_dom"/>
</dbReference>
<dbReference type="EMBL" id="CAJPEX010003117">
    <property type="protein sequence ID" value="CAG0921871.1"/>
    <property type="molecule type" value="Genomic_DNA"/>
</dbReference>
<dbReference type="InterPro" id="IPR002011">
    <property type="entry name" value="Tyr_kinase_rcpt_2_CS"/>
</dbReference>
<dbReference type="GO" id="GO:0012505">
    <property type="term" value="C:endomembrane system"/>
    <property type="evidence" value="ECO:0007669"/>
    <property type="project" value="UniProtKB-SubCell"/>
</dbReference>
<dbReference type="SUPFAM" id="SSF56112">
    <property type="entry name" value="Protein kinase-like (PK-like)"/>
    <property type="match status" value="1"/>
</dbReference>
<evidence type="ECO:0000256" key="2">
    <source>
        <dbReference type="ARBA" id="ARBA00011902"/>
    </source>
</evidence>
<name>A0A7R9GHU1_9CRUS</name>
<dbReference type="GO" id="GO:0050793">
    <property type="term" value="P:regulation of developmental process"/>
    <property type="evidence" value="ECO:0007669"/>
    <property type="project" value="UniProtKB-ARBA"/>
</dbReference>
<keyword evidence="4" id="KW-0547">Nucleotide-binding</keyword>
<evidence type="ECO:0000256" key="4">
    <source>
        <dbReference type="ARBA" id="ARBA00022741"/>
    </source>
</evidence>
<dbReference type="FunFam" id="1.10.510.10:FF:001512">
    <property type="entry name" value="Receptor tyrosine-protein kinase erbB-2"/>
    <property type="match status" value="1"/>
</dbReference>
<dbReference type="InterPro" id="IPR001245">
    <property type="entry name" value="Ser-Thr/Tyr_kinase_cat_dom"/>
</dbReference>
<dbReference type="InterPro" id="IPR008266">
    <property type="entry name" value="Tyr_kinase_AS"/>
</dbReference>
<keyword evidence="6" id="KW-0067">ATP-binding</keyword>
<dbReference type="InterPro" id="IPR020635">
    <property type="entry name" value="Tyr_kinase_cat_dom"/>
</dbReference>
<dbReference type="Gene3D" id="3.30.200.20">
    <property type="entry name" value="Phosphorylase Kinase, domain 1"/>
    <property type="match status" value="1"/>
</dbReference>
<dbReference type="Gene3D" id="1.10.510.10">
    <property type="entry name" value="Transferase(Phosphotransferase) domain 1"/>
    <property type="match status" value="1"/>
</dbReference>
<protein>
    <recommendedName>
        <fullName evidence="2">receptor protein-tyrosine kinase</fullName>
        <ecNumber evidence="2">2.7.10.1</ecNumber>
    </recommendedName>
</protein>
<dbReference type="GO" id="GO:0017147">
    <property type="term" value="F:Wnt-protein binding"/>
    <property type="evidence" value="ECO:0007669"/>
    <property type="project" value="TreeGrafter"/>
</dbReference>
<dbReference type="PROSITE" id="PS00239">
    <property type="entry name" value="RECEPTOR_TYR_KIN_II"/>
    <property type="match status" value="1"/>
</dbReference>
<evidence type="ECO:0000256" key="3">
    <source>
        <dbReference type="ARBA" id="ARBA00022679"/>
    </source>
</evidence>
<accession>A0A7R9GHU1</accession>
<organism evidence="12">
    <name type="scientific">Notodromas monacha</name>
    <dbReference type="NCBI Taxonomy" id="399045"/>
    <lineage>
        <taxon>Eukaryota</taxon>
        <taxon>Metazoa</taxon>
        <taxon>Ecdysozoa</taxon>
        <taxon>Arthropoda</taxon>
        <taxon>Crustacea</taxon>
        <taxon>Oligostraca</taxon>
        <taxon>Ostracoda</taxon>
        <taxon>Podocopa</taxon>
        <taxon>Podocopida</taxon>
        <taxon>Cypridocopina</taxon>
        <taxon>Cypridoidea</taxon>
        <taxon>Cyprididae</taxon>
        <taxon>Notodromas</taxon>
    </lineage>
</organism>
<comment type="subcellular location">
    <subcellularLocation>
        <location evidence="1">Endomembrane system</location>
    </subcellularLocation>
</comment>
<evidence type="ECO:0000256" key="6">
    <source>
        <dbReference type="ARBA" id="ARBA00022840"/>
    </source>
</evidence>
<dbReference type="Pfam" id="PF07714">
    <property type="entry name" value="PK_Tyr_Ser-Thr"/>
    <property type="match status" value="1"/>
</dbReference>
<dbReference type="PRINTS" id="PR00109">
    <property type="entry name" value="TYRKINASE"/>
</dbReference>
<comment type="catalytic activity">
    <reaction evidence="9">
        <text>L-tyrosyl-[protein] + ATP = O-phospho-L-tyrosyl-[protein] + ADP + H(+)</text>
        <dbReference type="Rhea" id="RHEA:10596"/>
        <dbReference type="Rhea" id="RHEA-COMP:10136"/>
        <dbReference type="Rhea" id="RHEA-COMP:20101"/>
        <dbReference type="ChEBI" id="CHEBI:15378"/>
        <dbReference type="ChEBI" id="CHEBI:30616"/>
        <dbReference type="ChEBI" id="CHEBI:46858"/>
        <dbReference type="ChEBI" id="CHEBI:61978"/>
        <dbReference type="ChEBI" id="CHEBI:456216"/>
        <dbReference type="EC" id="2.7.10.1"/>
    </reaction>
</comment>
<dbReference type="GO" id="GO:0051130">
    <property type="term" value="P:positive regulation of cellular component organization"/>
    <property type="evidence" value="ECO:0007669"/>
    <property type="project" value="UniProtKB-ARBA"/>
</dbReference>
<feature type="compositionally biased region" description="Pro residues" evidence="10">
    <location>
        <begin position="299"/>
        <end position="309"/>
    </location>
</feature>
<evidence type="ECO:0000256" key="9">
    <source>
        <dbReference type="ARBA" id="ARBA00051243"/>
    </source>
</evidence>
<dbReference type="GO" id="GO:0007169">
    <property type="term" value="P:cell surface receptor protein tyrosine kinase signaling pathway"/>
    <property type="evidence" value="ECO:0007669"/>
    <property type="project" value="InterPro"/>
</dbReference>
<keyword evidence="3" id="KW-0808">Transferase</keyword>
<proteinExistence type="predicted"/>
<dbReference type="GO" id="GO:0005886">
    <property type="term" value="C:plasma membrane"/>
    <property type="evidence" value="ECO:0007669"/>
    <property type="project" value="TreeGrafter"/>
</dbReference>
<feature type="region of interest" description="Disordered" evidence="10">
    <location>
        <begin position="399"/>
        <end position="422"/>
    </location>
</feature>
<evidence type="ECO:0000259" key="11">
    <source>
        <dbReference type="PROSITE" id="PS50011"/>
    </source>
</evidence>
<evidence type="ECO:0000313" key="13">
    <source>
        <dbReference type="Proteomes" id="UP000678499"/>
    </source>
</evidence>
<evidence type="ECO:0000256" key="7">
    <source>
        <dbReference type="ARBA" id="ARBA00023136"/>
    </source>
</evidence>
<gene>
    <name evidence="12" type="ORF">NMOB1V02_LOCUS9356</name>
</gene>
<reference evidence="12" key="1">
    <citation type="submission" date="2020-11" db="EMBL/GenBank/DDBJ databases">
        <authorList>
            <person name="Tran Van P."/>
        </authorList>
    </citation>
    <scope>NUCLEOTIDE SEQUENCE</scope>
</reference>
<evidence type="ECO:0000256" key="5">
    <source>
        <dbReference type="ARBA" id="ARBA00022777"/>
    </source>
</evidence>